<keyword evidence="3 4" id="KW-0687">Ribonucleoprotein</keyword>
<dbReference type="GO" id="GO:0070180">
    <property type="term" value="F:large ribosomal subunit rRNA binding"/>
    <property type="evidence" value="ECO:0007669"/>
    <property type="project" value="TreeGrafter"/>
</dbReference>
<dbReference type="AlphaFoldDB" id="A0A4D6C4T1"/>
<evidence type="ECO:0000256" key="2">
    <source>
        <dbReference type="ARBA" id="ARBA00022980"/>
    </source>
</evidence>
<organism evidence="5">
    <name type="scientific">Chloropicon sieburthii</name>
    <dbReference type="NCBI Taxonomy" id="1764286"/>
    <lineage>
        <taxon>Eukaryota</taxon>
        <taxon>Viridiplantae</taxon>
        <taxon>Chlorophyta</taxon>
        <taxon>Chloropicophyceae</taxon>
        <taxon>Chloropicales</taxon>
        <taxon>Chloropicaceae</taxon>
        <taxon>Chloropicon</taxon>
    </lineage>
</organism>
<dbReference type="PANTHER" id="PTHR11761:SF3">
    <property type="entry name" value="LARGE RIBOSOMAL SUBUNIT PROTEIN UL14M"/>
    <property type="match status" value="1"/>
</dbReference>
<dbReference type="EMBL" id="MK086003">
    <property type="protein sequence ID" value="QBX98640.1"/>
    <property type="molecule type" value="Genomic_DNA"/>
</dbReference>
<evidence type="ECO:0000313" key="5">
    <source>
        <dbReference type="EMBL" id="QBX98640.1"/>
    </source>
</evidence>
<dbReference type="HAMAP" id="MF_01367">
    <property type="entry name" value="Ribosomal_uL14"/>
    <property type="match status" value="1"/>
</dbReference>
<geneLocation type="mitochondrion" evidence="5"/>
<dbReference type="InterPro" id="IPR000218">
    <property type="entry name" value="Ribosomal_uL14"/>
</dbReference>
<reference evidence="5" key="1">
    <citation type="journal article" date="2019" name="Genome Biol. Evol.">
        <title>Tracing the Evolution of the Plastome and Mitogenome in the Chloropicophyceae Uncovered Convergent tRNA Gene Losses and a Variant Plastid Genetic Code.</title>
        <authorList>
            <person name="Turmel M."/>
            <person name="Dos Santos A.L."/>
            <person name="Otis C."/>
            <person name="Sergerie R."/>
            <person name="Lemieux C."/>
        </authorList>
    </citation>
    <scope>NUCLEOTIDE SEQUENCE</scope>
</reference>
<dbReference type="GO" id="GO:0022625">
    <property type="term" value="C:cytosolic large ribosomal subunit"/>
    <property type="evidence" value="ECO:0007669"/>
    <property type="project" value="TreeGrafter"/>
</dbReference>
<sequence>MKTHGTFFEVGDNSGAKLVFCIGQPRSKIRIGDIITVSVKDALPSHRSRVKKGKVYKALVVELKRKTKRYTHLGRSFGRNLVILVDNKGNPIGTRVSSLGSFELRAAGHGRIASISSYLF</sequence>
<dbReference type="GO" id="GO:0006412">
    <property type="term" value="P:translation"/>
    <property type="evidence" value="ECO:0007669"/>
    <property type="project" value="InterPro"/>
</dbReference>
<dbReference type="GeneID" id="40513316"/>
<evidence type="ECO:0000256" key="1">
    <source>
        <dbReference type="ARBA" id="ARBA00010745"/>
    </source>
</evidence>
<comment type="similarity">
    <text evidence="1 4">Belongs to the universal ribosomal protein uL14 family.</text>
</comment>
<dbReference type="InterPro" id="IPR036853">
    <property type="entry name" value="Ribosomal_uL14_sf"/>
</dbReference>
<dbReference type="Pfam" id="PF00238">
    <property type="entry name" value="Ribosomal_L14"/>
    <property type="match status" value="1"/>
</dbReference>
<protein>
    <submittedName>
        <fullName evidence="5">Ribosomal protein L14</fullName>
    </submittedName>
</protein>
<gene>
    <name evidence="5" type="primary">rpl14</name>
</gene>
<keyword evidence="2 4" id="KW-0689">Ribosomal protein</keyword>
<dbReference type="GO" id="GO:0003735">
    <property type="term" value="F:structural constituent of ribosome"/>
    <property type="evidence" value="ECO:0007669"/>
    <property type="project" value="InterPro"/>
</dbReference>
<dbReference type="SMART" id="SM01374">
    <property type="entry name" value="Ribosomal_L14"/>
    <property type="match status" value="1"/>
</dbReference>
<dbReference type="Gene3D" id="2.40.150.20">
    <property type="entry name" value="Ribosomal protein L14"/>
    <property type="match status" value="1"/>
</dbReference>
<dbReference type="CDD" id="cd00337">
    <property type="entry name" value="Ribosomal_uL14"/>
    <property type="match status" value="1"/>
</dbReference>
<dbReference type="PANTHER" id="PTHR11761">
    <property type="entry name" value="50S/60S RIBOSOMAL PROTEIN L14/L23"/>
    <property type="match status" value="1"/>
</dbReference>
<proteinExistence type="inferred from homology"/>
<dbReference type="RefSeq" id="YP_009646997.1">
    <property type="nucleotide sequence ID" value="NC_042598.1"/>
</dbReference>
<dbReference type="SUPFAM" id="SSF50193">
    <property type="entry name" value="Ribosomal protein L14"/>
    <property type="match status" value="1"/>
</dbReference>
<name>A0A4D6C4T1_9CHLO</name>
<accession>A0A4D6C4T1</accession>
<evidence type="ECO:0000256" key="3">
    <source>
        <dbReference type="ARBA" id="ARBA00023274"/>
    </source>
</evidence>
<keyword evidence="5" id="KW-0496">Mitochondrion</keyword>
<evidence type="ECO:0000256" key="4">
    <source>
        <dbReference type="RuleBase" id="RU003949"/>
    </source>
</evidence>